<accession>A0ACC1DD70</accession>
<gene>
    <name evidence="1" type="ORF">K1T71_002411</name>
</gene>
<evidence type="ECO:0000313" key="1">
    <source>
        <dbReference type="EMBL" id="KAJ0181689.1"/>
    </source>
</evidence>
<dbReference type="Proteomes" id="UP000824533">
    <property type="component" value="Linkage Group LG04"/>
</dbReference>
<protein>
    <submittedName>
        <fullName evidence="1">Uncharacterized protein</fullName>
    </submittedName>
</protein>
<proteinExistence type="predicted"/>
<keyword evidence="2" id="KW-1185">Reference proteome</keyword>
<comment type="caution">
    <text evidence="1">The sequence shown here is derived from an EMBL/GenBank/DDBJ whole genome shotgun (WGS) entry which is preliminary data.</text>
</comment>
<organism evidence="1 2">
    <name type="scientific">Dendrolimus kikuchii</name>
    <dbReference type="NCBI Taxonomy" id="765133"/>
    <lineage>
        <taxon>Eukaryota</taxon>
        <taxon>Metazoa</taxon>
        <taxon>Ecdysozoa</taxon>
        <taxon>Arthropoda</taxon>
        <taxon>Hexapoda</taxon>
        <taxon>Insecta</taxon>
        <taxon>Pterygota</taxon>
        <taxon>Neoptera</taxon>
        <taxon>Endopterygota</taxon>
        <taxon>Lepidoptera</taxon>
        <taxon>Glossata</taxon>
        <taxon>Ditrysia</taxon>
        <taxon>Bombycoidea</taxon>
        <taxon>Lasiocampidae</taxon>
        <taxon>Dendrolimus</taxon>
    </lineage>
</organism>
<dbReference type="EMBL" id="CM034390">
    <property type="protein sequence ID" value="KAJ0181689.1"/>
    <property type="molecule type" value="Genomic_DNA"/>
</dbReference>
<sequence length="208" mass="22938">MYKLKGCIAWWWQQIIQPVTALATYARLYTLIRNKENPVKMFAKLIVVVAFVVYANGYSIGAPESACIDMIPRHPVSAKDPPAPYTITTSTDVVKAGTPMKVTISGKTPSDTIKGILLQAREVSDNVNILGKFIVPADHPMAQTMNCGQPDNAVTHKKHEPELDQRTITFTWMAPSDFTGAIKFRATIAYDGAVFWVGEESPVVKVIN</sequence>
<reference evidence="1 2" key="1">
    <citation type="journal article" date="2021" name="Front. Genet.">
        <title>Chromosome-Level Genome Assembly Reveals Significant Gene Expansion in the Toll and IMD Signaling Pathways of Dendrolimus kikuchii.</title>
        <authorList>
            <person name="Zhou J."/>
            <person name="Wu P."/>
            <person name="Xiong Z."/>
            <person name="Liu N."/>
            <person name="Zhao N."/>
            <person name="Ji M."/>
            <person name="Qiu Y."/>
            <person name="Yang B."/>
        </authorList>
    </citation>
    <scope>NUCLEOTIDE SEQUENCE [LARGE SCALE GENOMIC DNA]</scope>
    <source>
        <strain evidence="1">Ann1</strain>
    </source>
</reference>
<name>A0ACC1DD70_9NEOP</name>
<evidence type="ECO:0000313" key="2">
    <source>
        <dbReference type="Proteomes" id="UP000824533"/>
    </source>
</evidence>